<dbReference type="PANTHER" id="PTHR31642:SF11">
    <property type="entry name" value="SHIKIMATE O-HYDROXYCINNAMOYLTRANSFERASE"/>
    <property type="match status" value="1"/>
</dbReference>
<evidence type="ECO:0000256" key="3">
    <source>
        <dbReference type="ARBA" id="ARBA00023315"/>
    </source>
</evidence>
<name>A0A5J4ZY67_9ASTE</name>
<dbReference type="Gene3D" id="3.30.559.10">
    <property type="entry name" value="Chloramphenicol acetyltransferase-like domain"/>
    <property type="match status" value="1"/>
</dbReference>
<organism evidence="4 5">
    <name type="scientific">Nyssa sinensis</name>
    <dbReference type="NCBI Taxonomy" id="561372"/>
    <lineage>
        <taxon>Eukaryota</taxon>
        <taxon>Viridiplantae</taxon>
        <taxon>Streptophyta</taxon>
        <taxon>Embryophyta</taxon>
        <taxon>Tracheophyta</taxon>
        <taxon>Spermatophyta</taxon>
        <taxon>Magnoliopsida</taxon>
        <taxon>eudicotyledons</taxon>
        <taxon>Gunneridae</taxon>
        <taxon>Pentapetalae</taxon>
        <taxon>asterids</taxon>
        <taxon>Cornales</taxon>
        <taxon>Nyssaceae</taxon>
        <taxon>Nyssa</taxon>
    </lineage>
</organism>
<dbReference type="OrthoDB" id="1918817at2759"/>
<dbReference type="PANTHER" id="PTHR31642">
    <property type="entry name" value="TRICHOTHECENE 3-O-ACETYLTRANSFERASE"/>
    <property type="match status" value="1"/>
</dbReference>
<reference evidence="4 5" key="1">
    <citation type="submission" date="2019-09" db="EMBL/GenBank/DDBJ databases">
        <title>A chromosome-level genome assembly of the Chinese tupelo Nyssa sinensis.</title>
        <authorList>
            <person name="Yang X."/>
            <person name="Kang M."/>
            <person name="Yang Y."/>
            <person name="Xiong H."/>
            <person name="Wang M."/>
            <person name="Zhang Z."/>
            <person name="Wang Z."/>
            <person name="Wu H."/>
            <person name="Ma T."/>
            <person name="Liu J."/>
            <person name="Xi Z."/>
        </authorList>
    </citation>
    <scope>NUCLEOTIDE SEQUENCE [LARGE SCALE GENOMIC DNA]</scope>
    <source>
        <strain evidence="4">J267</strain>
        <tissue evidence="4">Leaf</tissue>
    </source>
</reference>
<dbReference type="InterPro" id="IPR050317">
    <property type="entry name" value="Plant_Fungal_Acyltransferase"/>
</dbReference>
<keyword evidence="3" id="KW-0012">Acyltransferase</keyword>
<dbReference type="FunFam" id="3.30.559.10:FF:000015">
    <property type="entry name" value="Spermidine hydroxycinnamoyl transferase"/>
    <property type="match status" value="1"/>
</dbReference>
<protein>
    <recommendedName>
        <fullName evidence="6">Shikimate O-hydroxycinnamoyltransferase</fullName>
    </recommendedName>
</protein>
<evidence type="ECO:0000256" key="2">
    <source>
        <dbReference type="ARBA" id="ARBA00022679"/>
    </source>
</evidence>
<dbReference type="Pfam" id="PF02458">
    <property type="entry name" value="Transferase"/>
    <property type="match status" value="1"/>
</dbReference>
<evidence type="ECO:0008006" key="6">
    <source>
        <dbReference type="Google" id="ProtNLM"/>
    </source>
</evidence>
<dbReference type="InterPro" id="IPR023213">
    <property type="entry name" value="CAT-like_dom_sf"/>
</dbReference>
<proteinExistence type="inferred from homology"/>
<evidence type="ECO:0000256" key="1">
    <source>
        <dbReference type="ARBA" id="ARBA00009861"/>
    </source>
</evidence>
<dbReference type="GO" id="GO:0016747">
    <property type="term" value="F:acyltransferase activity, transferring groups other than amino-acyl groups"/>
    <property type="evidence" value="ECO:0007669"/>
    <property type="project" value="UniProtKB-ARBA"/>
</dbReference>
<accession>A0A5J4ZY67</accession>
<sequence length="183" mass="20188">MKINVKESTIVRPAQSTPKHSLWNSNLDLLVPRVHIQTVYFYKSNGSPNFFQASVLKDALSNVLVPFYPMAGRLGRDENGRFEIYCNGEGVLFIEAESESPINDFGDFTPCPQLQQLVPTVDYSNNISSYPLLVLQVTFFKCGGVCLGVGLHHTLADGASALHFINTWSDVTCGLTITIPPVH</sequence>
<dbReference type="Proteomes" id="UP000325577">
    <property type="component" value="Linkage Group LG4"/>
</dbReference>
<gene>
    <name evidence="4" type="ORF">F0562_009277</name>
</gene>
<keyword evidence="2" id="KW-0808">Transferase</keyword>
<evidence type="ECO:0000313" key="4">
    <source>
        <dbReference type="EMBL" id="KAA8522854.1"/>
    </source>
</evidence>
<dbReference type="EMBL" id="CM018047">
    <property type="protein sequence ID" value="KAA8522854.1"/>
    <property type="molecule type" value="Genomic_DNA"/>
</dbReference>
<dbReference type="AlphaFoldDB" id="A0A5J4ZY67"/>
<comment type="similarity">
    <text evidence="1">Belongs to the plant acyltransferase family.</text>
</comment>
<evidence type="ECO:0000313" key="5">
    <source>
        <dbReference type="Proteomes" id="UP000325577"/>
    </source>
</evidence>
<keyword evidence="5" id="KW-1185">Reference proteome</keyword>